<dbReference type="GeneID" id="69669322"/>
<keyword evidence="5 7" id="KW-1133">Transmembrane helix</keyword>
<evidence type="ECO:0000313" key="9">
    <source>
        <dbReference type="EMBL" id="GHN33852.1"/>
    </source>
</evidence>
<evidence type="ECO:0000256" key="4">
    <source>
        <dbReference type="ARBA" id="ARBA00022692"/>
    </source>
</evidence>
<dbReference type="PANTHER" id="PTHR30353:SF0">
    <property type="entry name" value="TRANSMEMBRANE PROTEIN"/>
    <property type="match status" value="1"/>
</dbReference>
<evidence type="ECO:0000313" key="10">
    <source>
        <dbReference type="Proteomes" id="UP001054884"/>
    </source>
</evidence>
<feature type="transmembrane region" description="Helical" evidence="7">
    <location>
        <begin position="141"/>
        <end position="164"/>
    </location>
</feature>
<dbReference type="EMBL" id="BNHY01000018">
    <property type="protein sequence ID" value="GHN33852.1"/>
    <property type="molecule type" value="Genomic_DNA"/>
</dbReference>
<feature type="transmembrane region" description="Helical" evidence="7">
    <location>
        <begin position="12"/>
        <end position="36"/>
    </location>
</feature>
<comment type="caution">
    <text evidence="9">The sequence shown here is derived from an EMBL/GenBank/DDBJ whole genome shotgun (WGS) entry which is preliminary data.</text>
</comment>
<dbReference type="RefSeq" id="WP_002879815.1">
    <property type="nucleotide sequence ID" value="NZ_BNHP01000047.1"/>
</dbReference>
<comment type="similarity">
    <text evidence="2 7">Belongs to the DedA family.</text>
</comment>
<feature type="transmembrane region" description="Helical" evidence="7">
    <location>
        <begin position="56"/>
        <end position="75"/>
    </location>
</feature>
<dbReference type="GO" id="GO:0005886">
    <property type="term" value="C:plasma membrane"/>
    <property type="evidence" value="ECO:0007669"/>
    <property type="project" value="UniProtKB-SubCell"/>
</dbReference>
<name>A0ABD0AFG5_9LACO</name>
<evidence type="ECO:0000256" key="3">
    <source>
        <dbReference type="ARBA" id="ARBA00022475"/>
    </source>
</evidence>
<reference evidence="9 10" key="1">
    <citation type="journal article" date="2022" name="J. Dairy Sci.">
        <title>Genetic diversity of Lactobacillus delbrueckii isolated from raw milk in Hokkaido, Japan.</title>
        <authorList>
            <person name="Tsuchihashi H."/>
            <person name="Ichikawa A."/>
            <person name="Takeda M."/>
            <person name="Koizumi A."/>
            <person name="Mizoguchi C."/>
            <person name="Ishida T."/>
            <person name="Kimura K."/>
        </authorList>
    </citation>
    <scope>NUCLEOTIDE SEQUENCE [LARGE SCALE GENOMIC DNA]</scope>
    <source>
        <strain evidence="9 10">ME-791</strain>
    </source>
</reference>
<gene>
    <name evidence="9" type="primary">dedA_1</name>
    <name evidence="9" type="ORF">ME791_10040</name>
</gene>
<evidence type="ECO:0000256" key="6">
    <source>
        <dbReference type="ARBA" id="ARBA00023136"/>
    </source>
</evidence>
<dbReference type="InterPro" id="IPR032818">
    <property type="entry name" value="DedA-like"/>
</dbReference>
<protein>
    <submittedName>
        <fullName evidence="9">DedA family protein</fullName>
    </submittedName>
</protein>
<feature type="transmembrane region" description="Helical" evidence="7">
    <location>
        <begin position="176"/>
        <end position="194"/>
    </location>
</feature>
<organism evidence="9 10">
    <name type="scientific">Lactobacillus delbrueckii</name>
    <dbReference type="NCBI Taxonomy" id="1584"/>
    <lineage>
        <taxon>Bacteria</taxon>
        <taxon>Bacillati</taxon>
        <taxon>Bacillota</taxon>
        <taxon>Bacilli</taxon>
        <taxon>Lactobacillales</taxon>
        <taxon>Lactobacillaceae</taxon>
        <taxon>Lactobacillus</taxon>
    </lineage>
</organism>
<comment type="subcellular location">
    <subcellularLocation>
        <location evidence="1 7">Cell membrane</location>
        <topology evidence="1 7">Multi-pass membrane protein</topology>
    </subcellularLocation>
</comment>
<keyword evidence="3 7" id="KW-1003">Cell membrane</keyword>
<evidence type="ECO:0000256" key="7">
    <source>
        <dbReference type="RuleBase" id="RU367016"/>
    </source>
</evidence>
<keyword evidence="4 7" id="KW-0812">Transmembrane</keyword>
<evidence type="ECO:0000259" key="8">
    <source>
        <dbReference type="Pfam" id="PF09335"/>
    </source>
</evidence>
<dbReference type="Proteomes" id="UP001054884">
    <property type="component" value="Unassembled WGS sequence"/>
</dbReference>
<dbReference type="AlphaFoldDB" id="A0ABD0AFG5"/>
<evidence type="ECO:0000256" key="5">
    <source>
        <dbReference type="ARBA" id="ARBA00022989"/>
    </source>
</evidence>
<evidence type="ECO:0000256" key="1">
    <source>
        <dbReference type="ARBA" id="ARBA00004651"/>
    </source>
</evidence>
<dbReference type="PANTHER" id="PTHR30353">
    <property type="entry name" value="INNER MEMBRANE PROTEIN DEDA-RELATED"/>
    <property type="match status" value="1"/>
</dbReference>
<accession>A0ABD0AFG5</accession>
<evidence type="ECO:0000256" key="2">
    <source>
        <dbReference type="ARBA" id="ARBA00010792"/>
    </source>
</evidence>
<feature type="domain" description="VTT" evidence="8">
    <location>
        <begin position="36"/>
        <end position="162"/>
    </location>
</feature>
<sequence>MTALINNMLTQTGMWSYFIVAGLLFVETGLVIMPFLPGDSLLFLSGAFLASQFANPIPALALFIAAVIFGDWVNFSSGRLFGQSWLKSDFFKRFVKEKHLQESHDFFAKYGPSAVTIGRFVPIIRTLIPFTAGISQMKREVFLMFNIIGGFCWVLCMTLAGYWLGSVSFVRQHFSIIMLAIIVISFLPVVWTFVKKRLASQNSQK</sequence>
<dbReference type="InterPro" id="IPR032816">
    <property type="entry name" value="VTT_dom"/>
</dbReference>
<keyword evidence="6 7" id="KW-0472">Membrane</keyword>
<proteinExistence type="inferred from homology"/>
<dbReference type="Pfam" id="PF09335">
    <property type="entry name" value="VTT_dom"/>
    <property type="match status" value="1"/>
</dbReference>